<dbReference type="Gene3D" id="2.60.40.10">
    <property type="entry name" value="Immunoglobulins"/>
    <property type="match status" value="1"/>
</dbReference>
<keyword evidence="9" id="KW-0378">Hydrolase</keyword>
<evidence type="ECO:0000256" key="15">
    <source>
        <dbReference type="ARBA" id="ARBA00034000"/>
    </source>
</evidence>
<dbReference type="InterPro" id="IPR012338">
    <property type="entry name" value="Beta-lactam/transpept-like"/>
</dbReference>
<comment type="subcellular location">
    <subcellularLocation>
        <location evidence="1">Cell membrane</location>
    </subcellularLocation>
</comment>
<dbReference type="FunFam" id="1.10.3810.10:FF:000001">
    <property type="entry name" value="Penicillin-binding protein 1A"/>
    <property type="match status" value="1"/>
</dbReference>
<dbReference type="GO" id="GO:0009002">
    <property type="term" value="F:serine-type D-Ala-D-Ala carboxypeptidase activity"/>
    <property type="evidence" value="ECO:0007669"/>
    <property type="project" value="UniProtKB-EC"/>
</dbReference>
<evidence type="ECO:0000256" key="11">
    <source>
        <dbReference type="ARBA" id="ARBA00022984"/>
    </source>
</evidence>
<evidence type="ECO:0000256" key="2">
    <source>
        <dbReference type="ARBA" id="ARBA00007090"/>
    </source>
</evidence>
<comment type="caution">
    <text evidence="21">The sequence shown here is derived from an EMBL/GenBank/DDBJ whole genome shotgun (WGS) entry which is preliminary data.</text>
</comment>
<evidence type="ECO:0000256" key="5">
    <source>
        <dbReference type="ARBA" id="ARBA00022645"/>
    </source>
</evidence>
<dbReference type="NCBIfam" id="TIGR02074">
    <property type="entry name" value="PBP_1a_fam"/>
    <property type="match status" value="1"/>
</dbReference>
<proteinExistence type="inferred from homology"/>
<comment type="catalytic activity">
    <reaction evidence="16">
        <text>[GlcNAc-(1-&gt;4)-Mur2Ac(oyl-L-Ala-gamma-D-Glu-L-Lys-D-Ala-D-Ala)](n)-di-trans,octa-cis-undecaprenyl diphosphate + beta-D-GlcNAc-(1-&gt;4)-Mur2Ac(oyl-L-Ala-gamma-D-Glu-L-Lys-D-Ala-D-Ala)-di-trans,octa-cis-undecaprenyl diphosphate = [GlcNAc-(1-&gt;4)-Mur2Ac(oyl-L-Ala-gamma-D-Glu-L-Lys-D-Ala-D-Ala)](n+1)-di-trans,octa-cis-undecaprenyl diphosphate + di-trans,octa-cis-undecaprenyl diphosphate + H(+)</text>
        <dbReference type="Rhea" id="RHEA:23708"/>
        <dbReference type="Rhea" id="RHEA-COMP:9602"/>
        <dbReference type="Rhea" id="RHEA-COMP:9603"/>
        <dbReference type="ChEBI" id="CHEBI:15378"/>
        <dbReference type="ChEBI" id="CHEBI:58405"/>
        <dbReference type="ChEBI" id="CHEBI:60033"/>
        <dbReference type="ChEBI" id="CHEBI:78435"/>
        <dbReference type="EC" id="2.4.99.28"/>
    </reaction>
</comment>
<dbReference type="GO" id="GO:0005886">
    <property type="term" value="C:plasma membrane"/>
    <property type="evidence" value="ECO:0007669"/>
    <property type="project" value="UniProtKB-SubCell"/>
</dbReference>
<feature type="transmembrane region" description="Helical" evidence="18">
    <location>
        <begin position="94"/>
        <end position="116"/>
    </location>
</feature>
<dbReference type="AlphaFoldDB" id="A0A1F6M4H1"/>
<keyword evidence="8" id="KW-0808">Transferase</keyword>
<dbReference type="InterPro" id="IPR023346">
    <property type="entry name" value="Lysozyme-like_dom_sf"/>
</dbReference>
<feature type="transmembrane region" description="Helical" evidence="18">
    <location>
        <begin position="48"/>
        <end position="69"/>
    </location>
</feature>
<feature type="domain" description="Glycosyl transferase family 51" evidence="20">
    <location>
        <begin position="146"/>
        <end position="317"/>
    </location>
</feature>
<evidence type="ECO:0000256" key="13">
    <source>
        <dbReference type="ARBA" id="ARBA00023268"/>
    </source>
</evidence>
<dbReference type="GO" id="GO:0008360">
    <property type="term" value="P:regulation of cell shape"/>
    <property type="evidence" value="ECO:0007669"/>
    <property type="project" value="UniProtKB-KW"/>
</dbReference>
<dbReference type="Pfam" id="PF17957">
    <property type="entry name" value="Big_7"/>
    <property type="match status" value="1"/>
</dbReference>
<evidence type="ECO:0000256" key="18">
    <source>
        <dbReference type="SAM" id="Phobius"/>
    </source>
</evidence>
<keyword evidence="6" id="KW-0645">Protease</keyword>
<evidence type="ECO:0000256" key="4">
    <source>
        <dbReference type="ARBA" id="ARBA00022475"/>
    </source>
</evidence>
<evidence type="ECO:0000256" key="17">
    <source>
        <dbReference type="SAM" id="MobiDB-lite"/>
    </source>
</evidence>
<dbReference type="InterPro" id="IPR001460">
    <property type="entry name" value="PCN-bd_Tpept"/>
</dbReference>
<dbReference type="GO" id="GO:0071555">
    <property type="term" value="P:cell wall organization"/>
    <property type="evidence" value="ECO:0007669"/>
    <property type="project" value="UniProtKB-KW"/>
</dbReference>
<dbReference type="GO" id="GO:0030288">
    <property type="term" value="C:outer membrane-bounded periplasmic space"/>
    <property type="evidence" value="ECO:0007669"/>
    <property type="project" value="TreeGrafter"/>
</dbReference>
<evidence type="ECO:0000256" key="8">
    <source>
        <dbReference type="ARBA" id="ARBA00022679"/>
    </source>
</evidence>
<evidence type="ECO:0000259" key="19">
    <source>
        <dbReference type="Pfam" id="PF00905"/>
    </source>
</evidence>
<dbReference type="GO" id="GO:0006508">
    <property type="term" value="P:proteolysis"/>
    <property type="evidence" value="ECO:0007669"/>
    <property type="project" value="UniProtKB-KW"/>
</dbReference>
<keyword evidence="18" id="KW-0812">Transmembrane</keyword>
<keyword evidence="10" id="KW-0133">Cell shape</keyword>
<evidence type="ECO:0000259" key="20">
    <source>
        <dbReference type="Pfam" id="PF00912"/>
    </source>
</evidence>
<dbReference type="GO" id="GO:0008658">
    <property type="term" value="F:penicillin binding"/>
    <property type="evidence" value="ECO:0007669"/>
    <property type="project" value="InterPro"/>
</dbReference>
<keyword evidence="11" id="KW-0573">Peptidoglycan synthesis</keyword>
<feature type="region of interest" description="Disordered" evidence="17">
    <location>
        <begin position="1"/>
        <end position="39"/>
    </location>
</feature>
<dbReference type="GO" id="GO:0009252">
    <property type="term" value="P:peptidoglycan biosynthetic process"/>
    <property type="evidence" value="ECO:0007669"/>
    <property type="project" value="UniProtKB-KW"/>
</dbReference>
<keyword evidence="4" id="KW-1003">Cell membrane</keyword>
<dbReference type="Proteomes" id="UP000176282">
    <property type="component" value="Unassembled WGS sequence"/>
</dbReference>
<keyword evidence="12 18" id="KW-0472">Membrane</keyword>
<sequence>MAGRKTRSYGYVRQSDPRTETHAAPRTYSQPKTHRPIKKEGGGRVTQIIWTIITSLFRFIWFFIALVLIKIPRFIWRYRPKLGSAAKQQLGKKLIHMTVGLGVAGFLFSVVLFAWANHNLPDPDKLNDRRVAQSTKIYDRTGEHLLYEIFAEQKRTLVELEEVPKPLINGVVATEDTAFYEHRGIRPLSIARSVVFGLFGSSRVGGGASTLTQQLVKNAILTNEQTLTRKAKEIILSVRLEQKYTKEQILKIYFNEIPYGSTNYGVEAASQSYFGKHVSDLTLAESATLAGLPKAPSRYLNDPDALKERRDFVLRRMFEEGFITEEEKNAAQADPLGMKDRYENIDAPHFVFYVKEQLAQQYGEQLVDTGGLKVITSLDWNLQQTAEKAVTEEGTPFLDAADADNAALVAMDPKTSQILAMVGSRDYFNKDIKGNFNVATRGKRQPGSSFKPIIYTAAFEKGYTPDTVLFDVNTNFAASGKPYEPKNYNLKENGPVTMRQALQGSLNIPAVQTLYLVGSKKGVGFAERLGYTTLSGGDFGLSLVLGGGEVTLLEHAGAYGVLANAGVKHSPVSILKVEEPDGSVLQEWKASSGERVLDQKHAATVSNVLTDDAARSFIFGSGSLLTLPGRPVAVKTGTTNNYVDAWTVGYTPSLVAGVWVGNTDNTPMTKGFDSVRVAAPIWNYFMKEALKDKPVESFPAAPPNDAEKPVLRGSQGGSITLKVDKITGKIATTSTPAEYIVERTYVQAHSILHYVDKDNPRGPVPENPGADPQYQIWENAIQDWIRRKKEAEPNWSLSFEDPPTEYDDIHSLELIPSLQVLAPQASSTLRSRQVTTDIRVSAPRGVTKVTYRIDDRYVGVIREHPFNLSYYARDFSNGAHVLTIIVEDDVGNHVEQQVPFIFDAPEESPTVVWIGDSMTLSQSDFPRAFFLEPFRVDQIQEVRIYKEKENSGHKSLLTTISDFSNLFNGQITFTWGETPERGTWTLSTEVRVAGTSQQGDTLRVTVE</sequence>
<evidence type="ECO:0000256" key="1">
    <source>
        <dbReference type="ARBA" id="ARBA00004236"/>
    </source>
</evidence>
<organism evidence="21 22">
    <name type="scientific">Candidatus Magasanikbacteria bacterium RIFCSPHIGHO2_02_FULL_47_14</name>
    <dbReference type="NCBI Taxonomy" id="1798680"/>
    <lineage>
        <taxon>Bacteria</taxon>
        <taxon>Candidatus Magasanikiibacteriota</taxon>
    </lineage>
</organism>
<reference evidence="21 22" key="1">
    <citation type="journal article" date="2016" name="Nat. Commun.">
        <title>Thousands of microbial genomes shed light on interconnected biogeochemical processes in an aquifer system.</title>
        <authorList>
            <person name="Anantharaman K."/>
            <person name="Brown C.T."/>
            <person name="Hug L.A."/>
            <person name="Sharon I."/>
            <person name="Castelle C.J."/>
            <person name="Probst A.J."/>
            <person name="Thomas B.C."/>
            <person name="Singh A."/>
            <person name="Wilkins M.J."/>
            <person name="Karaoz U."/>
            <person name="Brodie E.L."/>
            <person name="Williams K.H."/>
            <person name="Hubbard S.S."/>
            <person name="Banfield J.F."/>
        </authorList>
    </citation>
    <scope>NUCLEOTIDE SEQUENCE [LARGE SCALE GENOMIC DNA]</scope>
</reference>
<keyword evidence="7" id="KW-0328">Glycosyltransferase</keyword>
<comment type="catalytic activity">
    <reaction evidence="15">
        <text>Preferential cleavage: (Ac)2-L-Lys-D-Ala-|-D-Ala. Also transpeptidation of peptidyl-alanyl moieties that are N-acyl substituents of D-alanine.</text>
        <dbReference type="EC" id="3.4.16.4"/>
    </reaction>
</comment>
<dbReference type="InterPro" id="IPR001264">
    <property type="entry name" value="Glyco_trans_51"/>
</dbReference>
<dbReference type="PANTHER" id="PTHR32282:SF11">
    <property type="entry name" value="PENICILLIN-BINDING PROTEIN 1B"/>
    <property type="match status" value="1"/>
</dbReference>
<evidence type="ECO:0000256" key="16">
    <source>
        <dbReference type="ARBA" id="ARBA00049902"/>
    </source>
</evidence>
<evidence type="ECO:0000256" key="7">
    <source>
        <dbReference type="ARBA" id="ARBA00022676"/>
    </source>
</evidence>
<evidence type="ECO:0000256" key="12">
    <source>
        <dbReference type="ARBA" id="ARBA00023136"/>
    </source>
</evidence>
<dbReference type="GO" id="GO:0008955">
    <property type="term" value="F:peptidoglycan glycosyltransferase activity"/>
    <property type="evidence" value="ECO:0007669"/>
    <property type="project" value="UniProtKB-EC"/>
</dbReference>
<comment type="similarity">
    <text evidence="3">In the N-terminal section; belongs to the glycosyltransferase 51 family.</text>
</comment>
<comment type="similarity">
    <text evidence="2">In the C-terminal section; belongs to the transpeptidase family.</text>
</comment>
<keyword evidence="5" id="KW-0121">Carboxypeptidase</keyword>
<name>A0A1F6M4H1_9BACT</name>
<dbReference type="SUPFAM" id="SSF53955">
    <property type="entry name" value="Lysozyme-like"/>
    <property type="match status" value="1"/>
</dbReference>
<gene>
    <name evidence="21" type="ORF">A3J66_04435</name>
</gene>
<dbReference type="InterPro" id="IPR036950">
    <property type="entry name" value="PBP_transglycosylase"/>
</dbReference>
<keyword evidence="13" id="KW-0511">Multifunctional enzyme</keyword>
<keyword evidence="14" id="KW-0961">Cell wall biogenesis/degradation</keyword>
<evidence type="ECO:0000313" key="21">
    <source>
        <dbReference type="EMBL" id="OGH66496.1"/>
    </source>
</evidence>
<dbReference type="Pfam" id="PF00912">
    <property type="entry name" value="Transgly"/>
    <property type="match status" value="1"/>
</dbReference>
<dbReference type="SUPFAM" id="SSF56601">
    <property type="entry name" value="beta-lactamase/transpeptidase-like"/>
    <property type="match status" value="1"/>
</dbReference>
<dbReference type="Gene3D" id="3.40.710.10">
    <property type="entry name" value="DD-peptidase/beta-lactamase superfamily"/>
    <property type="match status" value="1"/>
</dbReference>
<evidence type="ECO:0000256" key="6">
    <source>
        <dbReference type="ARBA" id="ARBA00022670"/>
    </source>
</evidence>
<accession>A0A1F6M4H1</accession>
<dbReference type="InterPro" id="IPR013783">
    <property type="entry name" value="Ig-like_fold"/>
</dbReference>
<dbReference type="EMBL" id="MFQB01000035">
    <property type="protein sequence ID" value="OGH66496.1"/>
    <property type="molecule type" value="Genomic_DNA"/>
</dbReference>
<evidence type="ECO:0000256" key="14">
    <source>
        <dbReference type="ARBA" id="ARBA00023316"/>
    </source>
</evidence>
<dbReference type="InterPro" id="IPR050396">
    <property type="entry name" value="Glycosyltr_51/Transpeptidase"/>
</dbReference>
<evidence type="ECO:0000256" key="10">
    <source>
        <dbReference type="ARBA" id="ARBA00022960"/>
    </source>
</evidence>
<evidence type="ECO:0000256" key="9">
    <source>
        <dbReference type="ARBA" id="ARBA00022801"/>
    </source>
</evidence>
<protein>
    <submittedName>
        <fullName evidence="21">Uncharacterized protein</fullName>
    </submittedName>
</protein>
<keyword evidence="18" id="KW-1133">Transmembrane helix</keyword>
<dbReference type="Gene3D" id="1.10.3810.10">
    <property type="entry name" value="Biosynthetic peptidoglycan transglycosylase-like"/>
    <property type="match status" value="1"/>
</dbReference>
<dbReference type="Pfam" id="PF00905">
    <property type="entry name" value="Transpeptidase"/>
    <property type="match status" value="1"/>
</dbReference>
<feature type="domain" description="Penicillin-binding protein transpeptidase" evidence="19">
    <location>
        <begin position="407"/>
        <end position="683"/>
    </location>
</feature>
<dbReference type="STRING" id="1798680.A3J66_04435"/>
<evidence type="ECO:0000313" key="22">
    <source>
        <dbReference type="Proteomes" id="UP000176282"/>
    </source>
</evidence>
<dbReference type="PANTHER" id="PTHR32282">
    <property type="entry name" value="BINDING PROTEIN TRANSPEPTIDASE, PUTATIVE-RELATED"/>
    <property type="match status" value="1"/>
</dbReference>
<evidence type="ECO:0000256" key="3">
    <source>
        <dbReference type="ARBA" id="ARBA00007739"/>
    </source>
</evidence>